<accession>A0ABP3WID5</accession>
<reference evidence="2" key="1">
    <citation type="journal article" date="2019" name="Int. J. Syst. Evol. Microbiol.">
        <title>The Global Catalogue of Microorganisms (GCM) 10K type strain sequencing project: providing services to taxonomists for standard genome sequencing and annotation.</title>
        <authorList>
            <consortium name="The Broad Institute Genomics Platform"/>
            <consortium name="The Broad Institute Genome Sequencing Center for Infectious Disease"/>
            <person name="Wu L."/>
            <person name="Ma J."/>
        </authorList>
    </citation>
    <scope>NUCLEOTIDE SEQUENCE [LARGE SCALE GENOMIC DNA]</scope>
    <source>
        <strain evidence="2">JCM 15608</strain>
    </source>
</reference>
<dbReference type="PROSITE" id="PS51257">
    <property type="entry name" value="PROKAR_LIPOPROTEIN"/>
    <property type="match status" value="1"/>
</dbReference>
<dbReference type="EMBL" id="BAAAFA010000007">
    <property type="protein sequence ID" value="GAA0818836.1"/>
    <property type="molecule type" value="Genomic_DNA"/>
</dbReference>
<dbReference type="Pfam" id="PF11207">
    <property type="entry name" value="DUF2989"/>
    <property type="match status" value="1"/>
</dbReference>
<protein>
    <recommendedName>
        <fullName evidence="3">DUF2989 domain-containing protein</fullName>
    </recommendedName>
</protein>
<keyword evidence="2" id="KW-1185">Reference proteome</keyword>
<dbReference type="InterPro" id="IPR021372">
    <property type="entry name" value="DUF2989"/>
</dbReference>
<name>A0ABP3WID5_9GAMM</name>
<gene>
    <name evidence="1" type="ORF">GCM10009111_22090</name>
</gene>
<dbReference type="Proteomes" id="UP001500021">
    <property type="component" value="Unassembled WGS sequence"/>
</dbReference>
<proteinExistence type="predicted"/>
<evidence type="ECO:0000313" key="1">
    <source>
        <dbReference type="EMBL" id="GAA0818836.1"/>
    </source>
</evidence>
<evidence type="ECO:0008006" key="3">
    <source>
        <dbReference type="Google" id="ProtNLM"/>
    </source>
</evidence>
<dbReference type="RefSeq" id="WP_343817465.1">
    <property type="nucleotide sequence ID" value="NZ_BAAAFA010000007.1"/>
</dbReference>
<organism evidence="1 2">
    <name type="scientific">Colwellia asteriadis</name>
    <dbReference type="NCBI Taxonomy" id="517723"/>
    <lineage>
        <taxon>Bacteria</taxon>
        <taxon>Pseudomonadati</taxon>
        <taxon>Pseudomonadota</taxon>
        <taxon>Gammaproteobacteria</taxon>
        <taxon>Alteromonadales</taxon>
        <taxon>Colwelliaceae</taxon>
        <taxon>Colwellia</taxon>
    </lineage>
</organism>
<sequence length="267" mass="31094">MKLRFFIIFLPLTIAGCDNSPNLAQLCQENTEICNDFGKDNWCKVERNNVSLSRIALKNKPSADIEKFTLLLAYESYIKCMALASQIQHIKLKEKTTMRKNHLLKAKAHLVALTDETASSEHPHLLYYHWSRTANRTALEKFLALEGSPILENAIDQYHLATYYVKREPKKTLRLLYRSLELHQPQTELEVETLQTLATIFTNKKEYKQAYIWLKAYELAQETPDKWVVETLQQYQQAYQLDHEFLDEVAMNTLDNILAGSFTTPKY</sequence>
<evidence type="ECO:0000313" key="2">
    <source>
        <dbReference type="Proteomes" id="UP001500021"/>
    </source>
</evidence>
<comment type="caution">
    <text evidence="1">The sequence shown here is derived from an EMBL/GenBank/DDBJ whole genome shotgun (WGS) entry which is preliminary data.</text>
</comment>